<keyword evidence="3 6" id="KW-0812">Transmembrane</keyword>
<feature type="transmembrane region" description="Helical" evidence="6">
    <location>
        <begin position="124"/>
        <end position="142"/>
    </location>
</feature>
<feature type="transmembrane region" description="Helical" evidence="6">
    <location>
        <begin position="91"/>
        <end position="112"/>
    </location>
</feature>
<accession>A0A1F6CPX5</accession>
<comment type="caution">
    <text evidence="7">The sequence shown here is derived from an EMBL/GenBank/DDBJ whole genome shotgun (WGS) entry which is preliminary data.</text>
</comment>
<dbReference type="AlphaFoldDB" id="A0A1F6CPX5"/>
<evidence type="ECO:0000256" key="5">
    <source>
        <dbReference type="ARBA" id="ARBA00023136"/>
    </source>
</evidence>
<protein>
    <recommendedName>
        <fullName evidence="9">Hydrogenase</fullName>
    </recommendedName>
</protein>
<sequence length="215" mass="22635">MFPSLANLLSFIALGAAILLIVRGSLAGQVRVFAFQSFVLALLAAAVAAFAGSVELFGVALVLMTIKGVVIPRVLHRAVTNIGLHRAAAPYLSPPAALTVCGGLVVAAFYVMGPVAASNPLPTAGAIPLAFAGVLVGFFVTVNRRRALTQILGFLMLENGIFLLALLCTYGVPFIVEMGVFLDVLVAVLILEVFTYRIKENFDSIDVGEMETLRG</sequence>
<feature type="transmembrane region" description="Helical" evidence="6">
    <location>
        <begin position="37"/>
        <end position="70"/>
    </location>
</feature>
<evidence type="ECO:0000256" key="6">
    <source>
        <dbReference type="SAM" id="Phobius"/>
    </source>
</evidence>
<dbReference type="Proteomes" id="UP000178606">
    <property type="component" value="Unassembled WGS sequence"/>
</dbReference>
<gene>
    <name evidence="7" type="ORF">A3F84_04930</name>
</gene>
<dbReference type="PANTHER" id="PTHR38601:SF1">
    <property type="entry name" value="HYDROGENASE-4 COMPONENT E"/>
    <property type="match status" value="1"/>
</dbReference>
<proteinExistence type="predicted"/>
<keyword evidence="4 6" id="KW-1133">Transmembrane helix</keyword>
<evidence type="ECO:0000313" key="7">
    <source>
        <dbReference type="EMBL" id="OGG51208.1"/>
    </source>
</evidence>
<evidence type="ECO:0000256" key="3">
    <source>
        <dbReference type="ARBA" id="ARBA00022692"/>
    </source>
</evidence>
<organism evidence="7 8">
    <name type="scientific">Handelsmanbacteria sp. (strain RIFCSPLOWO2_12_FULL_64_10)</name>
    <dbReference type="NCBI Taxonomy" id="1817868"/>
    <lineage>
        <taxon>Bacteria</taxon>
        <taxon>Candidatus Handelsmaniibacteriota</taxon>
    </lineage>
</organism>
<evidence type="ECO:0000256" key="2">
    <source>
        <dbReference type="ARBA" id="ARBA00022475"/>
    </source>
</evidence>
<dbReference type="GO" id="GO:0005886">
    <property type="term" value="C:plasma membrane"/>
    <property type="evidence" value="ECO:0007669"/>
    <property type="project" value="UniProtKB-SubCell"/>
</dbReference>
<dbReference type="InterPro" id="IPR038730">
    <property type="entry name" value="HyfE-like"/>
</dbReference>
<evidence type="ECO:0008006" key="9">
    <source>
        <dbReference type="Google" id="ProtNLM"/>
    </source>
</evidence>
<name>A0A1F6CPX5_HANXR</name>
<dbReference type="EMBL" id="MFKF01000191">
    <property type="protein sequence ID" value="OGG51208.1"/>
    <property type="molecule type" value="Genomic_DNA"/>
</dbReference>
<reference evidence="7 8" key="1">
    <citation type="journal article" date="2016" name="Nat. Commun.">
        <title>Thousands of microbial genomes shed light on interconnected biogeochemical processes in an aquifer system.</title>
        <authorList>
            <person name="Anantharaman K."/>
            <person name="Brown C.T."/>
            <person name="Hug L.A."/>
            <person name="Sharon I."/>
            <person name="Castelle C.J."/>
            <person name="Probst A.J."/>
            <person name="Thomas B.C."/>
            <person name="Singh A."/>
            <person name="Wilkins M.J."/>
            <person name="Karaoz U."/>
            <person name="Brodie E.L."/>
            <person name="Williams K.H."/>
            <person name="Hubbard S.S."/>
            <person name="Banfield J.F."/>
        </authorList>
    </citation>
    <scope>NUCLEOTIDE SEQUENCE [LARGE SCALE GENOMIC DNA]</scope>
    <source>
        <strain evidence="8">RIFCSPLOWO2_12_FULL_64_10</strain>
    </source>
</reference>
<evidence type="ECO:0000256" key="4">
    <source>
        <dbReference type="ARBA" id="ARBA00022989"/>
    </source>
</evidence>
<keyword evidence="5 6" id="KW-0472">Membrane</keyword>
<evidence type="ECO:0000256" key="1">
    <source>
        <dbReference type="ARBA" id="ARBA00004651"/>
    </source>
</evidence>
<dbReference type="PANTHER" id="PTHR38601">
    <property type="entry name" value="HYDROGENASE-4 COMPONENT E"/>
    <property type="match status" value="1"/>
</dbReference>
<comment type="subcellular location">
    <subcellularLocation>
        <location evidence="1">Cell membrane</location>
        <topology evidence="1">Multi-pass membrane protein</topology>
    </subcellularLocation>
</comment>
<feature type="transmembrane region" description="Helical" evidence="6">
    <location>
        <begin position="178"/>
        <end position="196"/>
    </location>
</feature>
<feature type="transmembrane region" description="Helical" evidence="6">
    <location>
        <begin position="154"/>
        <end position="172"/>
    </location>
</feature>
<evidence type="ECO:0000313" key="8">
    <source>
        <dbReference type="Proteomes" id="UP000178606"/>
    </source>
</evidence>
<keyword evidence="2" id="KW-1003">Cell membrane</keyword>